<dbReference type="GO" id="GO:0004815">
    <property type="term" value="F:aspartate-tRNA ligase activity"/>
    <property type="evidence" value="ECO:0007669"/>
    <property type="project" value="UniProtKB-EC"/>
</dbReference>
<dbReference type="Gene3D" id="2.40.50.140">
    <property type="entry name" value="Nucleic acid-binding proteins"/>
    <property type="match status" value="1"/>
</dbReference>
<evidence type="ECO:0000259" key="12">
    <source>
        <dbReference type="PROSITE" id="PS50862"/>
    </source>
</evidence>
<keyword evidence="5" id="KW-0436">Ligase</keyword>
<feature type="region of interest" description="Disordered" evidence="11">
    <location>
        <begin position="1"/>
        <end position="113"/>
    </location>
</feature>
<dbReference type="Gene3D" id="3.30.930.10">
    <property type="entry name" value="Bira Bifunctional Protein, Domain 2"/>
    <property type="match status" value="1"/>
</dbReference>
<dbReference type="SUPFAM" id="SSF55681">
    <property type="entry name" value="Class II aaRS and biotin synthetases"/>
    <property type="match status" value="1"/>
</dbReference>
<keyword evidence="8" id="KW-0648">Protein biosynthesis</keyword>
<protein>
    <recommendedName>
        <fullName evidence="3">aspartate--tRNA ligase</fullName>
        <ecNumber evidence="3">6.1.1.12</ecNumber>
    </recommendedName>
</protein>
<dbReference type="EC" id="6.1.1.12" evidence="3"/>
<evidence type="ECO:0000256" key="1">
    <source>
        <dbReference type="ARBA" id="ARBA00004496"/>
    </source>
</evidence>
<keyword evidence="7" id="KW-0067">ATP-binding</keyword>
<dbReference type="InterPro" id="IPR002312">
    <property type="entry name" value="Asp/Asn-tRNA-synth_IIb"/>
</dbReference>
<dbReference type="PRINTS" id="PR01042">
    <property type="entry name" value="TRNASYNTHASP"/>
</dbReference>
<evidence type="ECO:0000256" key="10">
    <source>
        <dbReference type="ARBA" id="ARBA00047904"/>
    </source>
</evidence>
<evidence type="ECO:0000313" key="13">
    <source>
        <dbReference type="EMBL" id="CAL4959616.1"/>
    </source>
</evidence>
<dbReference type="PANTHER" id="PTHR43450:SF1">
    <property type="entry name" value="ASPARTATE--TRNA LIGASE, CYTOPLASMIC"/>
    <property type="match status" value="1"/>
</dbReference>
<evidence type="ECO:0000256" key="9">
    <source>
        <dbReference type="ARBA" id="ARBA00023146"/>
    </source>
</evidence>
<evidence type="ECO:0000256" key="5">
    <source>
        <dbReference type="ARBA" id="ARBA00022598"/>
    </source>
</evidence>
<evidence type="ECO:0000256" key="7">
    <source>
        <dbReference type="ARBA" id="ARBA00022840"/>
    </source>
</evidence>
<feature type="compositionally biased region" description="Low complexity" evidence="11">
    <location>
        <begin position="16"/>
        <end position="26"/>
    </location>
</feature>
<dbReference type="GO" id="GO:0005737">
    <property type="term" value="C:cytoplasm"/>
    <property type="evidence" value="ECO:0007669"/>
    <property type="project" value="UniProtKB-SubCell"/>
</dbReference>
<dbReference type="PANTHER" id="PTHR43450">
    <property type="entry name" value="ASPARTYL-TRNA SYNTHETASE"/>
    <property type="match status" value="1"/>
</dbReference>
<keyword evidence="9" id="KW-0030">Aminoacyl-tRNA synthetase</keyword>
<evidence type="ECO:0000256" key="11">
    <source>
        <dbReference type="SAM" id="MobiDB-lite"/>
    </source>
</evidence>
<accession>A0ABC8ZCP7</accession>
<keyword evidence="6" id="KW-0547">Nucleotide-binding</keyword>
<dbReference type="InterPro" id="IPR045864">
    <property type="entry name" value="aa-tRNA-synth_II/BPL/LPL"/>
</dbReference>
<dbReference type="GO" id="GO:0006412">
    <property type="term" value="P:translation"/>
    <property type="evidence" value="ECO:0007669"/>
    <property type="project" value="UniProtKB-KW"/>
</dbReference>
<dbReference type="InterPro" id="IPR004364">
    <property type="entry name" value="Aa-tRNA-synt_II"/>
</dbReference>
<organism evidence="13 14">
    <name type="scientific">Urochloa decumbens</name>
    <dbReference type="NCBI Taxonomy" id="240449"/>
    <lineage>
        <taxon>Eukaryota</taxon>
        <taxon>Viridiplantae</taxon>
        <taxon>Streptophyta</taxon>
        <taxon>Embryophyta</taxon>
        <taxon>Tracheophyta</taxon>
        <taxon>Spermatophyta</taxon>
        <taxon>Magnoliopsida</taxon>
        <taxon>Liliopsida</taxon>
        <taxon>Poales</taxon>
        <taxon>Poaceae</taxon>
        <taxon>PACMAD clade</taxon>
        <taxon>Panicoideae</taxon>
        <taxon>Panicodae</taxon>
        <taxon>Paniceae</taxon>
        <taxon>Melinidinae</taxon>
        <taxon>Urochloa</taxon>
    </lineage>
</organism>
<dbReference type="Pfam" id="PF00152">
    <property type="entry name" value="tRNA-synt_2"/>
    <property type="match status" value="1"/>
</dbReference>
<dbReference type="PROSITE" id="PS50862">
    <property type="entry name" value="AA_TRNA_LIGASE_II"/>
    <property type="match status" value="1"/>
</dbReference>
<evidence type="ECO:0000256" key="2">
    <source>
        <dbReference type="ARBA" id="ARBA00005312"/>
    </source>
</evidence>
<evidence type="ECO:0000256" key="4">
    <source>
        <dbReference type="ARBA" id="ARBA00022490"/>
    </source>
</evidence>
<dbReference type="GO" id="GO:0005524">
    <property type="term" value="F:ATP binding"/>
    <property type="evidence" value="ECO:0007669"/>
    <property type="project" value="UniProtKB-KW"/>
</dbReference>
<keyword evidence="4" id="KW-0963">Cytoplasm</keyword>
<sequence>MSSSPPPSPVPATQGKNAPLSAAAAKSPKRKKGDMTPQLAEDSRSVAEDGLGASNGGAISPNSRKALKDTMESTSRPAKPKKPSKEERKLAKAAKCQRQPQEEGADGDSGAVVSRNYGDLPVELFQTSPASSRQWMEVSELVPDAAGRAVLLRGWAQSISEKSKTVEGIVSLPTKPVNRTTQQVEVSVTKIYCISRSTIDLPFNFEDAARSVEEAEEAERRGTRLPHVTLDTRLDNRTIDLRTPVNQSIFKIQSVVDSKFSEYMLSKGFMGIHTPKITPGISEGGSSVFKLNYVNGQSASLAQSPQLYKQMAINAGLKRVFEVGTIFRAEKSNTHRHLCEYIGLHVEMEIKEHYFEVCDVLGELFVELFDHLAEKCSAELDMINKQFPCEPLKYHKETLKLRYAEGIEMLKESGFEIEPCDDLSTQAEMKLGQLVREKYNTDFFILYEFPLAVRPFYTMPCLERPEYSNSFDAFIRGEEIVSGSQRIHCHSLLLDVLASAESTVPLWKNLPTHFNMVPPPPPPPPPPQEEALVLALKGS</sequence>
<feature type="compositionally biased region" description="Pro residues" evidence="11">
    <location>
        <begin position="1"/>
        <end position="10"/>
    </location>
</feature>
<evidence type="ECO:0000256" key="3">
    <source>
        <dbReference type="ARBA" id="ARBA00012841"/>
    </source>
</evidence>
<name>A0ABC8ZCP7_9POAL</name>
<feature type="domain" description="Aminoacyl-transfer RNA synthetases class-II family profile" evidence="12">
    <location>
        <begin position="250"/>
        <end position="418"/>
    </location>
</feature>
<reference evidence="13" key="1">
    <citation type="submission" date="2024-10" db="EMBL/GenBank/DDBJ databases">
        <authorList>
            <person name="Ryan C."/>
        </authorList>
    </citation>
    <scope>NUCLEOTIDE SEQUENCE [LARGE SCALE GENOMIC DNA]</scope>
</reference>
<proteinExistence type="inferred from homology"/>
<dbReference type="InterPro" id="IPR006195">
    <property type="entry name" value="aa-tRNA-synth_II"/>
</dbReference>
<comment type="catalytic activity">
    <reaction evidence="10">
        <text>tRNA(Asp) + L-aspartate + ATP = L-aspartyl-tRNA(Asp) + AMP + diphosphate</text>
        <dbReference type="Rhea" id="RHEA:19649"/>
        <dbReference type="Rhea" id="RHEA-COMP:9660"/>
        <dbReference type="Rhea" id="RHEA-COMP:9678"/>
        <dbReference type="ChEBI" id="CHEBI:29991"/>
        <dbReference type="ChEBI" id="CHEBI:30616"/>
        <dbReference type="ChEBI" id="CHEBI:33019"/>
        <dbReference type="ChEBI" id="CHEBI:78442"/>
        <dbReference type="ChEBI" id="CHEBI:78516"/>
        <dbReference type="ChEBI" id="CHEBI:456215"/>
        <dbReference type="EC" id="6.1.1.12"/>
    </reaction>
</comment>
<gene>
    <name evidence="13" type="ORF">URODEC1_LOCUS43905</name>
</gene>
<dbReference type="InterPro" id="IPR004523">
    <property type="entry name" value="Asp-tRNA_synthase_2"/>
</dbReference>
<dbReference type="InterPro" id="IPR012340">
    <property type="entry name" value="NA-bd_OB-fold"/>
</dbReference>
<evidence type="ECO:0000256" key="8">
    <source>
        <dbReference type="ARBA" id="ARBA00022917"/>
    </source>
</evidence>
<evidence type="ECO:0000256" key="6">
    <source>
        <dbReference type="ARBA" id="ARBA00022741"/>
    </source>
</evidence>
<evidence type="ECO:0000313" key="14">
    <source>
        <dbReference type="Proteomes" id="UP001497457"/>
    </source>
</evidence>
<dbReference type="Proteomes" id="UP001497457">
    <property type="component" value="Chromosome 19rd"/>
</dbReference>
<dbReference type="EMBL" id="OZ075129">
    <property type="protein sequence ID" value="CAL4959616.1"/>
    <property type="molecule type" value="Genomic_DNA"/>
</dbReference>
<keyword evidence="14" id="KW-1185">Reference proteome</keyword>
<dbReference type="AlphaFoldDB" id="A0ABC8ZCP7"/>
<comment type="similarity">
    <text evidence="2">Belongs to the class-II aminoacyl-tRNA synthetase family. Type 2 subfamily.</text>
</comment>
<comment type="subcellular location">
    <subcellularLocation>
        <location evidence="1">Cytoplasm</location>
    </subcellularLocation>
</comment>